<proteinExistence type="inferred from homology"/>
<evidence type="ECO:0000313" key="11">
    <source>
        <dbReference type="WBParaSite" id="BTMF_0001421501-mRNA-1"/>
    </source>
</evidence>
<dbReference type="GO" id="GO:0004357">
    <property type="term" value="F:glutamate-cysteine ligase activity"/>
    <property type="evidence" value="ECO:0007669"/>
    <property type="project" value="UniProtKB-UniRule"/>
</dbReference>
<dbReference type="SUPFAM" id="SSF55931">
    <property type="entry name" value="Glutamine synthetase/guanido kinase"/>
    <property type="match status" value="1"/>
</dbReference>
<dbReference type="Gene3D" id="3.30.590.50">
    <property type="match status" value="1"/>
</dbReference>
<keyword evidence="5 10" id="KW-0317">Glutathione biosynthesis</keyword>
<keyword evidence="6 10" id="KW-0547">Nucleotide-binding</keyword>
<dbReference type="PANTHER" id="PTHR11164:SF0">
    <property type="entry name" value="GLUTAMATE--CYSTEINE LIGASE CATALYTIC SUBUNIT"/>
    <property type="match status" value="1"/>
</dbReference>
<dbReference type="AlphaFoldDB" id="A0A0R3R2H5"/>
<evidence type="ECO:0000256" key="3">
    <source>
        <dbReference type="ARBA" id="ARBA00012220"/>
    </source>
</evidence>
<evidence type="ECO:0000256" key="5">
    <source>
        <dbReference type="ARBA" id="ARBA00022684"/>
    </source>
</evidence>
<dbReference type="GO" id="GO:0005524">
    <property type="term" value="F:ATP binding"/>
    <property type="evidence" value="ECO:0007669"/>
    <property type="project" value="UniProtKB-UniRule"/>
</dbReference>
<dbReference type="FunFam" id="3.30.590.50:FF:000007">
    <property type="entry name" value="Glutamate--cysteine ligase"/>
    <property type="match status" value="1"/>
</dbReference>
<dbReference type="InterPro" id="IPR004308">
    <property type="entry name" value="GCS"/>
</dbReference>
<evidence type="ECO:0000256" key="2">
    <source>
        <dbReference type="ARBA" id="ARBA00008100"/>
    </source>
</evidence>
<name>A0A0R3R2H5_9BILA</name>
<organism evidence="11">
    <name type="scientific">Brugia timori</name>
    <dbReference type="NCBI Taxonomy" id="42155"/>
    <lineage>
        <taxon>Eukaryota</taxon>
        <taxon>Metazoa</taxon>
        <taxon>Ecdysozoa</taxon>
        <taxon>Nematoda</taxon>
        <taxon>Chromadorea</taxon>
        <taxon>Rhabditida</taxon>
        <taxon>Spirurina</taxon>
        <taxon>Spiruromorpha</taxon>
        <taxon>Filarioidea</taxon>
        <taxon>Onchocercidae</taxon>
        <taxon>Brugia</taxon>
    </lineage>
</organism>
<dbReference type="InterPro" id="IPR014746">
    <property type="entry name" value="Gln_synth/guanido_kin_cat_dom"/>
</dbReference>
<evidence type="ECO:0000256" key="10">
    <source>
        <dbReference type="RuleBase" id="RU367135"/>
    </source>
</evidence>
<keyword evidence="4 10" id="KW-0436">Ligase</keyword>
<protein>
    <recommendedName>
        <fullName evidence="3 10">Glutamate--cysteine ligase</fullName>
        <ecNumber evidence="3 10">6.3.2.2</ecNumber>
    </recommendedName>
    <alternativeName>
        <fullName evidence="9 10">Gamma-ECS</fullName>
    </alternativeName>
    <alternativeName>
        <fullName evidence="8 10">Gamma-glutamylcysteine synthetase</fullName>
    </alternativeName>
</protein>
<evidence type="ECO:0000256" key="4">
    <source>
        <dbReference type="ARBA" id="ARBA00022598"/>
    </source>
</evidence>
<dbReference type="PANTHER" id="PTHR11164">
    <property type="entry name" value="GLUTAMATE CYSTEINE LIGASE"/>
    <property type="match status" value="1"/>
</dbReference>
<evidence type="ECO:0000256" key="8">
    <source>
        <dbReference type="ARBA" id="ARBA00030585"/>
    </source>
</evidence>
<evidence type="ECO:0000256" key="1">
    <source>
        <dbReference type="ARBA" id="ARBA00005006"/>
    </source>
</evidence>
<keyword evidence="7 10" id="KW-0067">ATP-binding</keyword>
<dbReference type="Pfam" id="PF03074">
    <property type="entry name" value="GCS"/>
    <property type="match status" value="1"/>
</dbReference>
<reference evidence="11" key="1">
    <citation type="submission" date="2017-02" db="UniProtKB">
        <authorList>
            <consortium name="WormBaseParasite"/>
        </authorList>
    </citation>
    <scope>IDENTIFICATION</scope>
</reference>
<dbReference type="GO" id="GO:0006750">
    <property type="term" value="P:glutathione biosynthetic process"/>
    <property type="evidence" value="ECO:0007669"/>
    <property type="project" value="UniProtKB-UniRule"/>
</dbReference>
<comment type="similarity">
    <text evidence="2 10">Belongs to the glutamate--cysteine ligase type 3 family.</text>
</comment>
<evidence type="ECO:0000256" key="7">
    <source>
        <dbReference type="ARBA" id="ARBA00022840"/>
    </source>
</evidence>
<dbReference type="EC" id="6.3.2.2" evidence="3 10"/>
<evidence type="ECO:0000256" key="6">
    <source>
        <dbReference type="ARBA" id="ARBA00022741"/>
    </source>
</evidence>
<accession>A0A0R3R2H5</accession>
<comment type="catalytic activity">
    <reaction evidence="10">
        <text>L-cysteine + L-glutamate + ATP = gamma-L-glutamyl-L-cysteine + ADP + phosphate + H(+)</text>
        <dbReference type="Rhea" id="RHEA:13285"/>
        <dbReference type="ChEBI" id="CHEBI:15378"/>
        <dbReference type="ChEBI" id="CHEBI:29985"/>
        <dbReference type="ChEBI" id="CHEBI:30616"/>
        <dbReference type="ChEBI" id="CHEBI:35235"/>
        <dbReference type="ChEBI" id="CHEBI:43474"/>
        <dbReference type="ChEBI" id="CHEBI:58173"/>
        <dbReference type="ChEBI" id="CHEBI:456216"/>
        <dbReference type="EC" id="6.3.2.2"/>
    </reaction>
</comment>
<dbReference type="GO" id="GO:0017109">
    <property type="term" value="C:glutamate-cysteine ligase complex"/>
    <property type="evidence" value="ECO:0007669"/>
    <property type="project" value="TreeGrafter"/>
</dbReference>
<dbReference type="WBParaSite" id="BTMF_0001421501-mRNA-1">
    <property type="protein sequence ID" value="BTMF_0001421501-mRNA-1"/>
    <property type="gene ID" value="BTMF_0001421501"/>
</dbReference>
<dbReference type="Gene3D" id="1.10.8.960">
    <property type="match status" value="1"/>
</dbReference>
<comment type="pathway">
    <text evidence="1 10">Sulfur metabolism; glutathione biosynthesis; glutathione from L-cysteine and L-glutamate: step 1/2.</text>
</comment>
<evidence type="ECO:0000256" key="9">
    <source>
        <dbReference type="ARBA" id="ARBA00032122"/>
    </source>
</evidence>
<dbReference type="STRING" id="42155.A0A0R3R2H5"/>
<sequence>LLTAILVISITGINILYFEHSCHFRYNDIPLQYDDKIYKQLIDGGIDNLLAQHVAHMFTRDPLQVYRERIEQDDMKTTEHFETVQSSNWMNMRFKPPPPDSEIGWRVEFRPTEVQLTDFENAAYCCFVVLLTRVMISFRITLILPISVVTENMKRAQRRNAVLEQKLLFRKRIATCNSPPCAKGAGCTLDSDDVVEMTVNEIINGSGEDFPGLIPLMRQYLDSADVDVDSRCTVSQYLSFIQKRASGELQTLAAWMREFICKHPDYRHDSYVGDRIIYDMLKKMDSISKGLVCCPELLGDYRTRTDSRIPMAVRRAEENLIVSHKQTQ</sequence>
<dbReference type="UniPathway" id="UPA00142">
    <property type="reaction ID" value="UER00209"/>
</dbReference>